<keyword evidence="3" id="KW-0028">Amino-acid biosynthesis</keyword>
<feature type="domain" description="Prephenate dehydratase" evidence="8">
    <location>
        <begin position="9"/>
        <end position="192"/>
    </location>
</feature>
<dbReference type="GO" id="GO:0005737">
    <property type="term" value="C:cytoplasm"/>
    <property type="evidence" value="ECO:0007669"/>
    <property type="project" value="TreeGrafter"/>
</dbReference>
<sequence>MTQNKATIHIAFLGPKGSYSHIAAMKYAHYYFGKFIECSCQNFQDIFFLVETQKAEYGILPIENSNSGFIEEVCNLLSKTHLMLIGNITIPIQHHILVKNNQISLNKIKIIYSHPQPVQQCSKFLKKNSNLKILLCASSAVAIKKVAFLNQPNIAALGSIQGGEYYGLQPLLLPQIISNHPYNSTRFVIVKNTNF</sequence>
<evidence type="ECO:0000256" key="2">
    <source>
        <dbReference type="ARBA" id="ARBA00013147"/>
    </source>
</evidence>
<dbReference type="HOGENOM" id="CLU_035008_0_2_6"/>
<keyword evidence="4" id="KW-0057">Aromatic amino acid biosynthesis</keyword>
<evidence type="ECO:0000259" key="8">
    <source>
        <dbReference type="PROSITE" id="PS51171"/>
    </source>
</evidence>
<dbReference type="Gene3D" id="3.40.190.10">
    <property type="entry name" value="Periplasmic binding protein-like II"/>
    <property type="match status" value="2"/>
</dbReference>
<dbReference type="AlphaFoldDB" id="E8Q5T8"/>
<comment type="pathway">
    <text evidence="1">Amino-acid biosynthesis; L-phenylalanine biosynthesis; phenylpyruvate from prephenate: step 1/1.</text>
</comment>
<dbReference type="KEGG" id="bva:BVAF_180"/>
<dbReference type="STRING" id="859654.BVAF_180"/>
<gene>
    <name evidence="9" type="primary">pheA</name>
    <name evidence="9" type="ordered locus">BVAF_180</name>
</gene>
<keyword evidence="5" id="KW-0584">Phenylalanine biosynthesis</keyword>
<dbReference type="PANTHER" id="PTHR21022">
    <property type="entry name" value="PREPHENATE DEHYDRATASE P PROTEIN"/>
    <property type="match status" value="1"/>
</dbReference>
<proteinExistence type="predicted"/>
<evidence type="ECO:0000256" key="7">
    <source>
        <dbReference type="ARBA" id="ARBA00047848"/>
    </source>
</evidence>
<reference evidence="9 10" key="1">
    <citation type="journal article" date="2010" name="BMC Genomics">
        <title>Unprecedented loss of ammonia assimilation capability in a urease-encoding bacterial mutualist.</title>
        <authorList>
            <person name="Williams L.E."/>
            <person name="Wernegreen J.J."/>
        </authorList>
    </citation>
    <scope>NUCLEOTIDE SEQUENCE [LARGE SCALE GENOMIC DNA]</scope>
    <source>
        <strain evidence="9 10">BVAF</strain>
    </source>
</reference>
<dbReference type="EC" id="4.2.1.51" evidence="2"/>
<dbReference type="RefSeq" id="WP_013516510.1">
    <property type="nucleotide sequence ID" value="NC_014909.2"/>
</dbReference>
<dbReference type="InterPro" id="IPR001086">
    <property type="entry name" value="Preph_deHydtase"/>
</dbReference>
<evidence type="ECO:0000256" key="6">
    <source>
        <dbReference type="ARBA" id="ARBA00023239"/>
    </source>
</evidence>
<accession>E8Q5T8</accession>
<dbReference type="PANTHER" id="PTHR21022:SF19">
    <property type="entry name" value="PREPHENATE DEHYDRATASE-RELATED"/>
    <property type="match status" value="1"/>
</dbReference>
<dbReference type="Pfam" id="PF00800">
    <property type="entry name" value="PDT"/>
    <property type="match status" value="1"/>
</dbReference>
<dbReference type="Proteomes" id="UP000007464">
    <property type="component" value="Chromosome"/>
</dbReference>
<keyword evidence="10" id="KW-1185">Reference proteome</keyword>
<dbReference type="EMBL" id="CP002189">
    <property type="protein sequence ID" value="ADV33585.1"/>
    <property type="molecule type" value="Genomic_DNA"/>
</dbReference>
<keyword evidence="6" id="KW-0456">Lyase</keyword>
<dbReference type="PROSITE" id="PS51171">
    <property type="entry name" value="PREPHENATE_DEHYDR_3"/>
    <property type="match status" value="1"/>
</dbReference>
<evidence type="ECO:0000256" key="4">
    <source>
        <dbReference type="ARBA" id="ARBA00023141"/>
    </source>
</evidence>
<dbReference type="SUPFAM" id="SSF53850">
    <property type="entry name" value="Periplasmic binding protein-like II"/>
    <property type="match status" value="1"/>
</dbReference>
<comment type="catalytic activity">
    <reaction evidence="7">
        <text>prephenate + H(+) = 3-phenylpyruvate + CO2 + H2O</text>
        <dbReference type="Rhea" id="RHEA:21648"/>
        <dbReference type="ChEBI" id="CHEBI:15377"/>
        <dbReference type="ChEBI" id="CHEBI:15378"/>
        <dbReference type="ChEBI" id="CHEBI:16526"/>
        <dbReference type="ChEBI" id="CHEBI:18005"/>
        <dbReference type="ChEBI" id="CHEBI:29934"/>
        <dbReference type="EC" id="4.2.1.51"/>
    </reaction>
</comment>
<dbReference type="CDD" id="cd13631">
    <property type="entry name" value="PBP2_Ct-PDT_like"/>
    <property type="match status" value="1"/>
</dbReference>
<dbReference type="GO" id="GO:0009094">
    <property type="term" value="P:L-phenylalanine biosynthetic process"/>
    <property type="evidence" value="ECO:0007669"/>
    <property type="project" value="UniProtKB-UniPathway"/>
</dbReference>
<dbReference type="OrthoDB" id="9802281at2"/>
<name>E8Q5T8_BLOVB</name>
<dbReference type="UniPathway" id="UPA00121">
    <property type="reaction ID" value="UER00345"/>
</dbReference>
<organism evidence="9 10">
    <name type="scientific">Blochmanniella vafra (strain BVAF)</name>
    <dbReference type="NCBI Taxonomy" id="859654"/>
    <lineage>
        <taxon>Bacteria</taxon>
        <taxon>Pseudomonadati</taxon>
        <taxon>Pseudomonadota</taxon>
        <taxon>Gammaproteobacteria</taxon>
        <taxon>Enterobacterales</taxon>
        <taxon>Enterobacteriaceae</taxon>
        <taxon>ant endosymbionts</taxon>
        <taxon>Candidatus Blochmanniella</taxon>
    </lineage>
</organism>
<protein>
    <recommendedName>
        <fullName evidence="2">prephenate dehydratase</fullName>
        <ecNumber evidence="2">4.2.1.51</ecNumber>
    </recommendedName>
</protein>
<evidence type="ECO:0000313" key="10">
    <source>
        <dbReference type="Proteomes" id="UP000007464"/>
    </source>
</evidence>
<evidence type="ECO:0000256" key="1">
    <source>
        <dbReference type="ARBA" id="ARBA00004741"/>
    </source>
</evidence>
<evidence type="ECO:0000256" key="5">
    <source>
        <dbReference type="ARBA" id="ARBA00023222"/>
    </source>
</evidence>
<evidence type="ECO:0000313" key="9">
    <source>
        <dbReference type="EMBL" id="ADV33585.1"/>
    </source>
</evidence>
<dbReference type="GO" id="GO:0004664">
    <property type="term" value="F:prephenate dehydratase activity"/>
    <property type="evidence" value="ECO:0007669"/>
    <property type="project" value="UniProtKB-EC"/>
</dbReference>
<evidence type="ECO:0000256" key="3">
    <source>
        <dbReference type="ARBA" id="ARBA00022605"/>
    </source>
</evidence>